<comment type="pathway">
    <text evidence="1 7">Cofactor biosynthesis; thiamine diphosphate biosynthesis; thiamine diphosphate from thiamine: step 1/1.</text>
</comment>
<dbReference type="InterPro" id="IPR006282">
    <property type="entry name" value="Thi_PPkinase"/>
</dbReference>
<dbReference type="PANTHER" id="PTHR13622">
    <property type="entry name" value="THIAMIN PYROPHOSPHOKINASE"/>
    <property type="match status" value="1"/>
</dbReference>
<dbReference type="Pfam" id="PF04263">
    <property type="entry name" value="TPK_catalytic"/>
    <property type="match status" value="1"/>
</dbReference>
<dbReference type="Gene3D" id="3.40.50.10240">
    <property type="entry name" value="Thiamin pyrophosphokinase, catalytic domain"/>
    <property type="match status" value="1"/>
</dbReference>
<evidence type="ECO:0000256" key="4">
    <source>
        <dbReference type="ARBA" id="ARBA00022741"/>
    </source>
</evidence>
<dbReference type="OrthoDB" id="25149at2759"/>
<dbReference type="SUPFAM" id="SSF63862">
    <property type="entry name" value="Thiamin pyrophosphokinase, substrate-binding domain"/>
    <property type="match status" value="1"/>
</dbReference>
<accession>A0A6A6WD90</accession>
<gene>
    <name evidence="9" type="ORF">EJ05DRAFT_436280</name>
</gene>
<keyword evidence="3 7" id="KW-0808">Transferase</keyword>
<dbReference type="GO" id="GO:0006772">
    <property type="term" value="P:thiamine metabolic process"/>
    <property type="evidence" value="ECO:0007669"/>
    <property type="project" value="InterPro"/>
</dbReference>
<evidence type="ECO:0000256" key="6">
    <source>
        <dbReference type="ARBA" id="ARBA00022840"/>
    </source>
</evidence>
<evidence type="ECO:0000256" key="2">
    <source>
        <dbReference type="ARBA" id="ARBA00006785"/>
    </source>
</evidence>
<dbReference type="GO" id="GO:0005524">
    <property type="term" value="F:ATP binding"/>
    <property type="evidence" value="ECO:0007669"/>
    <property type="project" value="UniProtKB-UniRule"/>
</dbReference>
<dbReference type="RefSeq" id="XP_033603124.1">
    <property type="nucleotide sequence ID" value="XM_033741740.1"/>
</dbReference>
<dbReference type="NCBIfam" id="TIGR01378">
    <property type="entry name" value="thi_PPkinase"/>
    <property type="match status" value="1"/>
</dbReference>
<dbReference type="GO" id="GO:0030975">
    <property type="term" value="F:thiamine binding"/>
    <property type="evidence" value="ECO:0007669"/>
    <property type="project" value="UniProtKB-UniRule"/>
</dbReference>
<dbReference type="PANTHER" id="PTHR13622:SF8">
    <property type="entry name" value="THIAMIN PYROPHOSPHOKINASE 1"/>
    <property type="match status" value="1"/>
</dbReference>
<evidence type="ECO:0000259" key="8">
    <source>
        <dbReference type="SMART" id="SM00983"/>
    </source>
</evidence>
<dbReference type="GO" id="GO:0004788">
    <property type="term" value="F:thiamine diphosphokinase activity"/>
    <property type="evidence" value="ECO:0007669"/>
    <property type="project" value="UniProtKB-UniRule"/>
</dbReference>
<sequence>MDHTPGVLLEPVSVDSKIENRCLVILNQPLQQRDTFEAIWTHASTWICADGGANRLHDLFEGACQGRRSDFLPTAIVGDLDSLRQDVRQFYATKGVQIHEDADQYSTDLAKCMRFALSSPWQSPTEEVILLGSLSGRLDHAIGLLHEMMREAMRTPELRIWLFSDISISFILKAGVNRILLPQNHICFTPNVGILPLYGPAKISTRGLEWNVTGWETSMGGQVSTSNHVVEDSITVDSDACVLFTIERRDGMMR</sequence>
<feature type="domain" description="Thiamin pyrophosphokinase thiamin-binding" evidence="8">
    <location>
        <begin position="175"/>
        <end position="242"/>
    </location>
</feature>
<dbReference type="GO" id="GO:0016301">
    <property type="term" value="F:kinase activity"/>
    <property type="evidence" value="ECO:0007669"/>
    <property type="project" value="UniProtKB-UniRule"/>
</dbReference>
<keyword evidence="10" id="KW-1185">Reference proteome</keyword>
<dbReference type="GeneID" id="54482794"/>
<dbReference type="PIRSF" id="PIRSF031057">
    <property type="entry name" value="Thiamin_pyrophosphokinase"/>
    <property type="match status" value="1"/>
</dbReference>
<dbReference type="InterPro" id="IPR007371">
    <property type="entry name" value="TPK_catalytic"/>
</dbReference>
<evidence type="ECO:0000256" key="3">
    <source>
        <dbReference type="ARBA" id="ARBA00022679"/>
    </source>
</evidence>
<dbReference type="UniPathway" id="UPA00060">
    <property type="reaction ID" value="UER00597"/>
</dbReference>
<dbReference type="SMART" id="SM00983">
    <property type="entry name" value="TPK_B1_binding"/>
    <property type="match status" value="1"/>
</dbReference>
<reference evidence="9" key="1">
    <citation type="journal article" date="2020" name="Stud. Mycol.">
        <title>101 Dothideomycetes genomes: a test case for predicting lifestyles and emergence of pathogens.</title>
        <authorList>
            <person name="Haridas S."/>
            <person name="Albert R."/>
            <person name="Binder M."/>
            <person name="Bloem J."/>
            <person name="Labutti K."/>
            <person name="Salamov A."/>
            <person name="Andreopoulos B."/>
            <person name="Baker S."/>
            <person name="Barry K."/>
            <person name="Bills G."/>
            <person name="Bluhm B."/>
            <person name="Cannon C."/>
            <person name="Castanera R."/>
            <person name="Culley D."/>
            <person name="Daum C."/>
            <person name="Ezra D."/>
            <person name="Gonzalez J."/>
            <person name="Henrissat B."/>
            <person name="Kuo A."/>
            <person name="Liang C."/>
            <person name="Lipzen A."/>
            <person name="Lutzoni F."/>
            <person name="Magnuson J."/>
            <person name="Mondo S."/>
            <person name="Nolan M."/>
            <person name="Ohm R."/>
            <person name="Pangilinan J."/>
            <person name="Park H.-J."/>
            <person name="Ramirez L."/>
            <person name="Alfaro M."/>
            <person name="Sun H."/>
            <person name="Tritt A."/>
            <person name="Yoshinaga Y."/>
            <person name="Zwiers L.-H."/>
            <person name="Turgeon B."/>
            <person name="Goodwin S."/>
            <person name="Spatafora J."/>
            <person name="Crous P."/>
            <person name="Grigoriev I."/>
        </authorList>
    </citation>
    <scope>NUCLEOTIDE SEQUENCE</scope>
    <source>
        <strain evidence="9">CBS 121739</strain>
    </source>
</reference>
<dbReference type="Pfam" id="PF04265">
    <property type="entry name" value="TPK_B1_binding"/>
    <property type="match status" value="1"/>
</dbReference>
<proteinExistence type="inferred from homology"/>
<comment type="similarity">
    <text evidence="2 7">Belongs to the thiamine pyrophosphokinase family.</text>
</comment>
<dbReference type="GO" id="GO:0009229">
    <property type="term" value="P:thiamine diphosphate biosynthetic process"/>
    <property type="evidence" value="ECO:0007669"/>
    <property type="project" value="UniProtKB-UniRule"/>
</dbReference>
<keyword evidence="5 7" id="KW-0418">Kinase</keyword>
<dbReference type="InterPro" id="IPR036371">
    <property type="entry name" value="TPK_B1-bd_sf"/>
</dbReference>
<comment type="catalytic activity">
    <reaction evidence="7">
        <text>thiamine + ATP = thiamine diphosphate + AMP + H(+)</text>
        <dbReference type="Rhea" id="RHEA:11576"/>
        <dbReference type="ChEBI" id="CHEBI:15378"/>
        <dbReference type="ChEBI" id="CHEBI:18385"/>
        <dbReference type="ChEBI" id="CHEBI:30616"/>
        <dbReference type="ChEBI" id="CHEBI:58937"/>
        <dbReference type="ChEBI" id="CHEBI:456215"/>
    </reaction>
</comment>
<dbReference type="InterPro" id="IPR036759">
    <property type="entry name" value="TPK_catalytic_sf"/>
</dbReference>
<evidence type="ECO:0000256" key="5">
    <source>
        <dbReference type="ARBA" id="ARBA00022777"/>
    </source>
</evidence>
<dbReference type="AlphaFoldDB" id="A0A6A6WD90"/>
<name>A0A6A6WD90_9PEZI</name>
<keyword evidence="6 7" id="KW-0067">ATP-binding</keyword>
<protein>
    <recommendedName>
        <fullName evidence="7">Thiamine pyrophosphokinase</fullName>
        <ecNumber evidence="7">2.7.6.2</ecNumber>
    </recommendedName>
</protein>
<evidence type="ECO:0000256" key="1">
    <source>
        <dbReference type="ARBA" id="ARBA00005078"/>
    </source>
</evidence>
<dbReference type="EMBL" id="ML996568">
    <property type="protein sequence ID" value="KAF2760673.1"/>
    <property type="molecule type" value="Genomic_DNA"/>
</dbReference>
<dbReference type="EC" id="2.7.6.2" evidence="7"/>
<evidence type="ECO:0000313" key="9">
    <source>
        <dbReference type="EMBL" id="KAF2760673.1"/>
    </source>
</evidence>
<evidence type="ECO:0000313" key="10">
    <source>
        <dbReference type="Proteomes" id="UP000799437"/>
    </source>
</evidence>
<evidence type="ECO:0000256" key="7">
    <source>
        <dbReference type="PIRNR" id="PIRNR031057"/>
    </source>
</evidence>
<dbReference type="SUPFAM" id="SSF63999">
    <property type="entry name" value="Thiamin pyrophosphokinase, catalytic domain"/>
    <property type="match status" value="1"/>
</dbReference>
<dbReference type="Proteomes" id="UP000799437">
    <property type="component" value="Unassembled WGS sequence"/>
</dbReference>
<keyword evidence="4 7" id="KW-0547">Nucleotide-binding</keyword>
<organism evidence="9 10">
    <name type="scientific">Pseudovirgaria hyperparasitica</name>
    <dbReference type="NCBI Taxonomy" id="470096"/>
    <lineage>
        <taxon>Eukaryota</taxon>
        <taxon>Fungi</taxon>
        <taxon>Dikarya</taxon>
        <taxon>Ascomycota</taxon>
        <taxon>Pezizomycotina</taxon>
        <taxon>Dothideomycetes</taxon>
        <taxon>Dothideomycetes incertae sedis</taxon>
        <taxon>Acrospermales</taxon>
        <taxon>Acrospermaceae</taxon>
        <taxon>Pseudovirgaria</taxon>
    </lineage>
</organism>
<dbReference type="CDD" id="cd07995">
    <property type="entry name" value="TPK"/>
    <property type="match status" value="1"/>
</dbReference>
<dbReference type="InterPro" id="IPR007373">
    <property type="entry name" value="Thiamin_PyroPKinase_B1-bd"/>
</dbReference>
<dbReference type="InterPro" id="IPR016966">
    <property type="entry name" value="Thiamin_pyrophosphokinase_euk"/>
</dbReference>